<organism evidence="2 3">
    <name type="scientific">Vespula pensylvanica</name>
    <name type="common">Western yellow jacket</name>
    <name type="synonym">Wasp</name>
    <dbReference type="NCBI Taxonomy" id="30213"/>
    <lineage>
        <taxon>Eukaryota</taxon>
        <taxon>Metazoa</taxon>
        <taxon>Ecdysozoa</taxon>
        <taxon>Arthropoda</taxon>
        <taxon>Hexapoda</taxon>
        <taxon>Insecta</taxon>
        <taxon>Pterygota</taxon>
        <taxon>Neoptera</taxon>
        <taxon>Endopterygota</taxon>
        <taxon>Hymenoptera</taxon>
        <taxon>Apocrita</taxon>
        <taxon>Aculeata</taxon>
        <taxon>Vespoidea</taxon>
        <taxon>Vespidae</taxon>
        <taxon>Vespinae</taxon>
        <taxon>Vespula</taxon>
    </lineage>
</organism>
<feature type="region of interest" description="Disordered" evidence="1">
    <location>
        <begin position="24"/>
        <end position="95"/>
    </location>
</feature>
<proteinExistence type="predicted"/>
<dbReference type="Proteomes" id="UP000600918">
    <property type="component" value="Unassembled WGS sequence"/>
</dbReference>
<sequence length="95" mass="10193">MFPRRQISRNLQYFKWISSCYRVESSNKRGSGRWDDDDGGGGGGGSSGDGGGGDTGDGDGGGARACSIEGEERSNNIPRSNYVGNENEEQDIRLR</sequence>
<dbReference type="EMBL" id="JACSDY010000015">
    <property type="protein sequence ID" value="KAF7406847.1"/>
    <property type="molecule type" value="Genomic_DNA"/>
</dbReference>
<evidence type="ECO:0000256" key="1">
    <source>
        <dbReference type="SAM" id="MobiDB-lite"/>
    </source>
</evidence>
<keyword evidence="3" id="KW-1185">Reference proteome</keyword>
<feature type="compositionally biased region" description="Polar residues" evidence="1">
    <location>
        <begin position="75"/>
        <end position="84"/>
    </location>
</feature>
<feature type="compositionally biased region" description="Gly residues" evidence="1">
    <location>
        <begin position="40"/>
        <end position="63"/>
    </location>
</feature>
<comment type="caution">
    <text evidence="2">The sequence shown here is derived from an EMBL/GenBank/DDBJ whole genome shotgun (WGS) entry which is preliminary data.</text>
</comment>
<gene>
    <name evidence="2" type="ORF">H0235_014503</name>
</gene>
<evidence type="ECO:0000313" key="2">
    <source>
        <dbReference type="EMBL" id="KAF7406847.1"/>
    </source>
</evidence>
<evidence type="ECO:0000313" key="3">
    <source>
        <dbReference type="Proteomes" id="UP000600918"/>
    </source>
</evidence>
<dbReference type="AlphaFoldDB" id="A0A834NEY7"/>
<reference evidence="2" key="1">
    <citation type="journal article" date="2020" name="G3 (Bethesda)">
        <title>High-Quality Assemblies for Three Invasive Social Wasps from the &lt;i&gt;Vespula&lt;/i&gt; Genus.</title>
        <authorList>
            <person name="Harrop T.W.R."/>
            <person name="Guhlin J."/>
            <person name="McLaughlin G.M."/>
            <person name="Permina E."/>
            <person name="Stockwell P."/>
            <person name="Gilligan J."/>
            <person name="Le Lec M.F."/>
            <person name="Gruber M.A.M."/>
            <person name="Quinn O."/>
            <person name="Lovegrove M."/>
            <person name="Duncan E.J."/>
            <person name="Remnant E.J."/>
            <person name="Van Eeckhoven J."/>
            <person name="Graham B."/>
            <person name="Knapp R.A."/>
            <person name="Langford K.W."/>
            <person name="Kronenberg Z."/>
            <person name="Press M.O."/>
            <person name="Eacker S.M."/>
            <person name="Wilson-Rankin E.E."/>
            <person name="Purcell J."/>
            <person name="Lester P.J."/>
            <person name="Dearden P.K."/>
        </authorList>
    </citation>
    <scope>NUCLEOTIDE SEQUENCE</scope>
    <source>
        <strain evidence="2">Volc-1</strain>
    </source>
</reference>
<name>A0A834NEY7_VESPE</name>
<protein>
    <submittedName>
        <fullName evidence="2">Uncharacterized protein</fullName>
    </submittedName>
</protein>
<accession>A0A834NEY7</accession>